<evidence type="ECO:0000256" key="1">
    <source>
        <dbReference type="ARBA" id="ARBA00023157"/>
    </source>
</evidence>
<comment type="similarity">
    <text evidence="3">Belongs to the ArsC family.</text>
</comment>
<sequence length="124" mass="14517">MKFYCHPTCTTCKKAQKWLEKQNIAYEFINLKETAPAKEELIKLMTHSNRPLKQFFNTSGQLYREYELKDKVSDMSIEAAAELLSENGMLIKRPLAIKQDKCTIGFKENEYEEVWISGEKENTK</sequence>
<dbReference type="AlphaFoldDB" id="A0A1I4A2W7"/>
<dbReference type="OrthoDB" id="9794155at2"/>
<name>A0A1I4A2W7_9LACT</name>
<evidence type="ECO:0000313" key="5">
    <source>
        <dbReference type="Proteomes" id="UP000199589"/>
    </source>
</evidence>
<dbReference type="PROSITE" id="PS51353">
    <property type="entry name" value="ARSC"/>
    <property type="match status" value="1"/>
</dbReference>
<dbReference type="CDD" id="cd03036">
    <property type="entry name" value="ArsC_like"/>
    <property type="match status" value="1"/>
</dbReference>
<dbReference type="InterPro" id="IPR006660">
    <property type="entry name" value="Arsenate_reductase-like"/>
</dbReference>
<evidence type="ECO:0000256" key="2">
    <source>
        <dbReference type="ARBA" id="ARBA00023284"/>
    </source>
</evidence>
<dbReference type="InterPro" id="IPR006504">
    <property type="entry name" value="Tscrpt_reg_Spx/MgsR"/>
</dbReference>
<dbReference type="SUPFAM" id="SSF52833">
    <property type="entry name" value="Thioredoxin-like"/>
    <property type="match status" value="1"/>
</dbReference>
<organism evidence="4 5">
    <name type="scientific">Marinilactibacillus piezotolerans</name>
    <dbReference type="NCBI Taxonomy" id="258723"/>
    <lineage>
        <taxon>Bacteria</taxon>
        <taxon>Bacillati</taxon>
        <taxon>Bacillota</taxon>
        <taxon>Bacilli</taxon>
        <taxon>Lactobacillales</taxon>
        <taxon>Carnobacteriaceae</taxon>
        <taxon>Marinilactibacillus</taxon>
    </lineage>
</organism>
<dbReference type="RefSeq" id="WP_072695796.1">
    <property type="nucleotide sequence ID" value="NZ_FOSJ01000042.1"/>
</dbReference>
<dbReference type="PANTHER" id="PTHR30041:SF8">
    <property type="entry name" value="PROTEIN YFFB"/>
    <property type="match status" value="1"/>
</dbReference>
<dbReference type="EMBL" id="FOSJ01000042">
    <property type="protein sequence ID" value="SFK50099.1"/>
    <property type="molecule type" value="Genomic_DNA"/>
</dbReference>
<keyword evidence="1" id="KW-1015">Disulfide bond</keyword>
<protein>
    <submittedName>
        <fullName evidence="4">Arsenate reductase</fullName>
    </submittedName>
</protein>
<dbReference type="PANTHER" id="PTHR30041">
    <property type="entry name" value="ARSENATE REDUCTASE"/>
    <property type="match status" value="1"/>
</dbReference>
<dbReference type="Proteomes" id="UP000199589">
    <property type="component" value="Unassembled WGS sequence"/>
</dbReference>
<dbReference type="NCBIfam" id="TIGR01617">
    <property type="entry name" value="arsC_related"/>
    <property type="match status" value="1"/>
</dbReference>
<dbReference type="Gene3D" id="3.40.30.10">
    <property type="entry name" value="Glutaredoxin"/>
    <property type="match status" value="1"/>
</dbReference>
<reference evidence="5" key="1">
    <citation type="submission" date="2016-10" db="EMBL/GenBank/DDBJ databases">
        <authorList>
            <person name="Varghese N."/>
            <person name="Submissions S."/>
        </authorList>
    </citation>
    <scope>NUCLEOTIDE SEQUENCE [LARGE SCALE GENOMIC DNA]</scope>
    <source>
        <strain evidence="5">DSM 16108</strain>
    </source>
</reference>
<gene>
    <name evidence="4" type="ORF">SAMN04488569_10426</name>
</gene>
<keyword evidence="5" id="KW-1185">Reference proteome</keyword>
<evidence type="ECO:0000313" key="4">
    <source>
        <dbReference type="EMBL" id="SFK50099.1"/>
    </source>
</evidence>
<proteinExistence type="inferred from homology"/>
<evidence type="ECO:0000256" key="3">
    <source>
        <dbReference type="PROSITE-ProRule" id="PRU01282"/>
    </source>
</evidence>
<dbReference type="Pfam" id="PF03960">
    <property type="entry name" value="ArsC"/>
    <property type="match status" value="1"/>
</dbReference>
<accession>A0A1I4A2W7</accession>
<dbReference type="PROSITE" id="PS51354">
    <property type="entry name" value="GLUTAREDOXIN_2"/>
    <property type="match status" value="1"/>
</dbReference>
<dbReference type="InterPro" id="IPR036249">
    <property type="entry name" value="Thioredoxin-like_sf"/>
</dbReference>
<keyword evidence="2" id="KW-0676">Redox-active center</keyword>